<accession>A0A1U7ZTN8</accession>
<dbReference type="PANTHER" id="PTHR47430:SF4">
    <property type="entry name" value="GB|AAC33480.1"/>
    <property type="match status" value="1"/>
</dbReference>
<dbReference type="Gene3D" id="1.10.10.60">
    <property type="entry name" value="Homeodomain-like"/>
    <property type="match status" value="2"/>
</dbReference>
<dbReference type="OrthoDB" id="39591at2759"/>
<dbReference type="AlphaFoldDB" id="A0A1U7ZTN8"/>
<dbReference type="OMA" id="LRLYEMK"/>
<feature type="compositionally biased region" description="Basic and acidic residues" evidence="1">
    <location>
        <begin position="116"/>
        <end position="142"/>
    </location>
</feature>
<protein>
    <submittedName>
        <fullName evidence="3">RNA polymerase I termination factor</fullName>
    </submittedName>
</protein>
<gene>
    <name evidence="3" type="primary">LOC104593532</name>
</gene>
<dbReference type="Proteomes" id="UP000189703">
    <property type="component" value="Unplaced"/>
</dbReference>
<evidence type="ECO:0000256" key="1">
    <source>
        <dbReference type="SAM" id="MobiDB-lite"/>
    </source>
</evidence>
<keyword evidence="2" id="KW-1185">Reference proteome</keyword>
<feature type="region of interest" description="Disordered" evidence="1">
    <location>
        <begin position="1"/>
        <end position="142"/>
    </location>
</feature>
<evidence type="ECO:0000313" key="3">
    <source>
        <dbReference type="RefSeq" id="XP_010251727.1"/>
    </source>
</evidence>
<feature type="compositionally biased region" description="Basic and acidic residues" evidence="1">
    <location>
        <begin position="219"/>
        <end position="234"/>
    </location>
</feature>
<dbReference type="STRING" id="4432.A0A1U7ZTN8"/>
<feature type="compositionally biased region" description="Basic and acidic residues" evidence="1">
    <location>
        <begin position="41"/>
        <end position="56"/>
    </location>
</feature>
<reference evidence="3" key="1">
    <citation type="submission" date="2025-08" db="UniProtKB">
        <authorList>
            <consortium name="RefSeq"/>
        </authorList>
    </citation>
    <scope>IDENTIFICATION</scope>
</reference>
<dbReference type="InterPro" id="IPR009057">
    <property type="entry name" value="Homeodomain-like_sf"/>
</dbReference>
<feature type="compositionally biased region" description="Basic residues" evidence="1">
    <location>
        <begin position="12"/>
        <end position="22"/>
    </location>
</feature>
<dbReference type="InterPro" id="IPR001005">
    <property type="entry name" value="SANT/Myb"/>
</dbReference>
<name>A0A1U7ZTN8_NELNU</name>
<dbReference type="eggNOG" id="KOG0051">
    <property type="taxonomic scope" value="Eukaryota"/>
</dbReference>
<evidence type="ECO:0000313" key="2">
    <source>
        <dbReference type="Proteomes" id="UP000189703"/>
    </source>
</evidence>
<sequence>MNMEGEDAIPQTRKRKERKKGKKCELSTGEELTDGNTSTSRKVEDDKVETRKDYCEKKKKKNREKHKNEDNDLGTNDDKYALVESGEVREKKKRKLGTMKYGEPNGDNEATNVKVNRKEKERKREKLMKDEHLYNGDSKAMEGKITHKDTSLIECLKNNNLGTSKDEESEVAAEVGWSTDEKKKRKKEKRRKNKEVVASTWVGDKEVENDSKTRKRKSPDKEESMRANEGERGGIIKKKKEKMNKEGSRIESLRIKGFDEVFAKGNKSIADEKETSREMEYAKEDGSEKLKCTKKVKKKEKKNTSESCFKEVIYEKRCNKRKVNREDKIVADNQAHVLPCSKNVLEKEVFDTETQQNDGKNKRKKAKVAKERICKQEDRSEGCQTKGTSKRVKFSSHVEVFPPPDATDFGEENKKTDLVRGKRFSKEEDEIVKKAVLNYIERHSLGEEGLKMVLHCRLYPEIKNCWKEIGTALPWRPYVSVYYRAHLLFERADDRKWIPEEYELIKRVYEKHGADWKMVADQLGRHRFHVKDTWRRLKVINRRKGQWTQDEYQNLFDLVNMDLRMKAFEERKSKHGMLRDNIRWGAISDKLGTRPGHLCCSKWYGQLTSYMVSEGNWADVDDYRLLNALLSLDACCMEDVDWDNLLEHRSGDLCRKRWNQMVHYLGEHKTESFAEQLEILSQRYCPDVLEPRLAYDSKPVIP</sequence>
<dbReference type="SMART" id="SM00717">
    <property type="entry name" value="SANT"/>
    <property type="match status" value="3"/>
</dbReference>
<dbReference type="SUPFAM" id="SSF46689">
    <property type="entry name" value="Homeodomain-like"/>
    <property type="match status" value="1"/>
</dbReference>
<dbReference type="PANTHER" id="PTHR47430">
    <property type="entry name" value="GB|AAC33480.1"/>
    <property type="match status" value="1"/>
</dbReference>
<proteinExistence type="predicted"/>
<dbReference type="Pfam" id="PF13921">
    <property type="entry name" value="Myb_DNA-bind_6"/>
    <property type="match status" value="1"/>
</dbReference>
<feature type="compositionally biased region" description="Basic and acidic residues" evidence="1">
    <location>
        <begin position="66"/>
        <end position="90"/>
    </location>
</feature>
<feature type="compositionally biased region" description="Basic residues" evidence="1">
    <location>
        <begin position="183"/>
        <end position="193"/>
    </location>
</feature>
<dbReference type="PROSITE" id="PS50090">
    <property type="entry name" value="MYB_LIKE"/>
    <property type="match status" value="3"/>
</dbReference>
<dbReference type="GeneID" id="104593532"/>
<feature type="compositionally biased region" description="Basic and acidic residues" evidence="1">
    <location>
        <begin position="203"/>
        <end position="212"/>
    </location>
</feature>
<dbReference type="RefSeq" id="XP_010251727.1">
    <property type="nucleotide sequence ID" value="XM_010253425.2"/>
</dbReference>
<feature type="region of interest" description="Disordered" evidence="1">
    <location>
        <begin position="160"/>
        <end position="248"/>
    </location>
</feature>
<dbReference type="KEGG" id="nnu:104593532"/>
<organism evidence="2 3">
    <name type="scientific">Nelumbo nucifera</name>
    <name type="common">Sacred lotus</name>
    <dbReference type="NCBI Taxonomy" id="4432"/>
    <lineage>
        <taxon>Eukaryota</taxon>
        <taxon>Viridiplantae</taxon>
        <taxon>Streptophyta</taxon>
        <taxon>Embryophyta</taxon>
        <taxon>Tracheophyta</taxon>
        <taxon>Spermatophyta</taxon>
        <taxon>Magnoliopsida</taxon>
        <taxon>Proteales</taxon>
        <taxon>Nelumbonaceae</taxon>
        <taxon>Nelumbo</taxon>
    </lineage>
</organism>